<organism evidence="1 2">
    <name type="scientific">Prosthecodimorpha hirschii</name>
    <dbReference type="NCBI Taxonomy" id="665126"/>
    <lineage>
        <taxon>Bacteria</taxon>
        <taxon>Pseudomonadati</taxon>
        <taxon>Pseudomonadota</taxon>
        <taxon>Alphaproteobacteria</taxon>
        <taxon>Hyphomicrobiales</taxon>
        <taxon>Ancalomicrobiaceae</taxon>
        <taxon>Prosthecodimorpha</taxon>
    </lineage>
</organism>
<dbReference type="InterPro" id="IPR009734">
    <property type="entry name" value="Myoviridae_GpU"/>
</dbReference>
<proteinExistence type="predicted"/>
<evidence type="ECO:0000313" key="2">
    <source>
        <dbReference type="Proteomes" id="UP000048984"/>
    </source>
</evidence>
<dbReference type="Proteomes" id="UP000048984">
    <property type="component" value="Unassembled WGS sequence"/>
</dbReference>
<evidence type="ECO:0008006" key="3">
    <source>
        <dbReference type="Google" id="ProtNLM"/>
    </source>
</evidence>
<evidence type="ECO:0000313" key="1">
    <source>
        <dbReference type="EMBL" id="KPL53212.1"/>
    </source>
</evidence>
<reference evidence="1 2" key="1">
    <citation type="submission" date="2015-09" db="EMBL/GenBank/DDBJ databases">
        <authorList>
            <person name="Jackson K.R."/>
            <person name="Lunt B.L."/>
            <person name="Fisher J.N.B."/>
            <person name="Gardner A.V."/>
            <person name="Bailey M.E."/>
            <person name="Deus L.M."/>
            <person name="Earl A.S."/>
            <person name="Gibby P.D."/>
            <person name="Hartmann K.A."/>
            <person name="Liu J.E."/>
            <person name="Manci A.M."/>
            <person name="Nielsen D.A."/>
            <person name="Solomon M.B."/>
            <person name="Breakwell D.P."/>
            <person name="Burnett S.H."/>
            <person name="Grose J.H."/>
        </authorList>
    </citation>
    <scope>NUCLEOTIDE SEQUENCE [LARGE SCALE GENOMIC DNA]</scope>
    <source>
        <strain evidence="1 2">16</strain>
    </source>
</reference>
<comment type="caution">
    <text evidence="1">The sequence shown here is derived from an EMBL/GenBank/DDBJ whole genome shotgun (WGS) entry which is preliminary data.</text>
</comment>
<dbReference type="STRING" id="665126.ABB55_14135"/>
<dbReference type="AlphaFoldDB" id="A0A0P6W270"/>
<dbReference type="Pfam" id="PF06995">
    <property type="entry name" value="Phage_P2_GpU"/>
    <property type="match status" value="1"/>
</dbReference>
<dbReference type="RefSeq" id="WP_054359377.1">
    <property type="nucleotide sequence ID" value="NZ_LJYW01000001.1"/>
</dbReference>
<reference evidence="1 2" key="2">
    <citation type="submission" date="2015-10" db="EMBL/GenBank/DDBJ databases">
        <title>Draft Genome Sequence of Prosthecomicrobium hirschii ATCC 27832.</title>
        <authorList>
            <person name="Daniel J."/>
            <person name="Givan S.A."/>
            <person name="Brun Y.V."/>
            <person name="Brown P.J."/>
        </authorList>
    </citation>
    <scope>NUCLEOTIDE SEQUENCE [LARGE SCALE GENOMIC DNA]</scope>
    <source>
        <strain evidence="1 2">16</strain>
    </source>
</reference>
<dbReference type="EMBL" id="LJYW01000001">
    <property type="protein sequence ID" value="KPL53212.1"/>
    <property type="molecule type" value="Genomic_DNA"/>
</dbReference>
<protein>
    <recommendedName>
        <fullName evidence="3">Phage tail protein</fullName>
    </recommendedName>
</protein>
<name>A0A0P6W270_9HYPH</name>
<accession>A0A0P6W270</accession>
<sequence>MLMSIGPFAFDLVVNADTLGEEATEDFARKDIIGSRKPFEHVGAGDDRFTIRGALFPDHLGGGEAVRSLVALMRTGMPQLLLRGDGRLLGWVVMTNIRAEATHLDGRGRPGQVTFEIECMACDQPSAAGHLAALLSL</sequence>
<keyword evidence="2" id="KW-1185">Reference proteome</keyword>
<gene>
    <name evidence="1" type="ORF">ABB55_14135</name>
</gene>